<dbReference type="Gene3D" id="3.40.50.720">
    <property type="entry name" value="NAD(P)-binding Rossmann-like Domain"/>
    <property type="match status" value="1"/>
</dbReference>
<dbReference type="InterPro" id="IPR050721">
    <property type="entry name" value="Trk_Ktr_HKT_K-transport"/>
</dbReference>
<keyword evidence="2" id="KW-1133">Transmembrane helix</keyword>
<keyword evidence="2" id="KW-0812">Transmembrane</keyword>
<sequence length="337" mass="38529">MYLIRKIMKKITKIQNRVIFMISFVMIFATSGLIVYVEQETFPTFFDGFWWVMTTVTTVGYGDYYPVTFVGRFIAVFLYIFGIGLIGVVIGKVVDGFSDIRKKREAGDIVIKEKGHYIIIGWSQKAKFAIKEMLETNSRIEIVIVDTLDSAPWLEDNIHYLKGNASEVDTLLKANVKDANAVLVFADDQIKDDQLADGKTLLIASAIESVAPNVHTIVEVMDEHHIKNFEHVKVDEFVLSNETISSILVRSAFRKGISKVYRQLLQRSHGDDLYFIERKAQWKTYRDAFTYLLEHGATLVADRDNLSINRMLDHDIPSDAELYVICDDVTYSQLIDK</sequence>
<evidence type="ECO:0000256" key="1">
    <source>
        <dbReference type="ARBA" id="ARBA00004651"/>
    </source>
</evidence>
<evidence type="ECO:0000313" key="4">
    <source>
        <dbReference type="EMBL" id="MDC3415809.1"/>
    </source>
</evidence>
<gene>
    <name evidence="4" type="ORF">NC799_02650</name>
</gene>
<protein>
    <submittedName>
        <fullName evidence="4">Ion channel</fullName>
    </submittedName>
</protein>
<keyword evidence="5" id="KW-1185">Reference proteome</keyword>
<dbReference type="InterPro" id="IPR013099">
    <property type="entry name" value="K_chnl_dom"/>
</dbReference>
<dbReference type="GO" id="GO:0006813">
    <property type="term" value="P:potassium ion transport"/>
    <property type="evidence" value="ECO:0007669"/>
    <property type="project" value="InterPro"/>
</dbReference>
<dbReference type="PROSITE" id="PS51201">
    <property type="entry name" value="RCK_N"/>
    <property type="match status" value="1"/>
</dbReference>
<feature type="domain" description="RCK N-terminal" evidence="3">
    <location>
        <begin position="114"/>
        <end position="239"/>
    </location>
</feature>
<dbReference type="RefSeq" id="WP_272444762.1">
    <property type="nucleotide sequence ID" value="NZ_JAMQKC010000001.1"/>
</dbReference>
<dbReference type="SUPFAM" id="SSF81324">
    <property type="entry name" value="Voltage-gated potassium channels"/>
    <property type="match status" value="1"/>
</dbReference>
<dbReference type="Pfam" id="PF07885">
    <property type="entry name" value="Ion_trans_2"/>
    <property type="match status" value="1"/>
</dbReference>
<proteinExistence type="predicted"/>
<name>A0A9X4ADX3_9BACI</name>
<dbReference type="PANTHER" id="PTHR43833:SF9">
    <property type="entry name" value="POTASSIUM CHANNEL PROTEIN YUGO-RELATED"/>
    <property type="match status" value="1"/>
</dbReference>
<dbReference type="AlphaFoldDB" id="A0A9X4ADX3"/>
<dbReference type="InterPro" id="IPR003148">
    <property type="entry name" value="RCK_N"/>
</dbReference>
<dbReference type="Pfam" id="PF02254">
    <property type="entry name" value="TrkA_N"/>
    <property type="match status" value="1"/>
</dbReference>
<accession>A0A9X4ADX3</accession>
<reference evidence="4" key="1">
    <citation type="submission" date="2022-06" db="EMBL/GenBank/DDBJ databases">
        <title>Aquibacillus sp. a new bacterium isolated from soil saline samples.</title>
        <authorList>
            <person name="Galisteo C."/>
            <person name="De La Haba R."/>
            <person name="Sanchez-Porro C."/>
            <person name="Ventosa A."/>
        </authorList>
    </citation>
    <scope>NUCLEOTIDE SEQUENCE</scope>
    <source>
        <strain evidence="4">3ASR75-54</strain>
    </source>
</reference>
<feature type="transmembrane region" description="Helical" evidence="2">
    <location>
        <begin position="18"/>
        <end position="37"/>
    </location>
</feature>
<dbReference type="Proteomes" id="UP001145069">
    <property type="component" value="Unassembled WGS sequence"/>
</dbReference>
<evidence type="ECO:0000259" key="3">
    <source>
        <dbReference type="PROSITE" id="PS51201"/>
    </source>
</evidence>
<comment type="caution">
    <text evidence="4">The sequence shown here is derived from an EMBL/GenBank/DDBJ whole genome shotgun (WGS) entry which is preliminary data.</text>
</comment>
<organism evidence="4 5">
    <name type="scientific">Aquibacillus salsiterrae</name>
    <dbReference type="NCBI Taxonomy" id="2950439"/>
    <lineage>
        <taxon>Bacteria</taxon>
        <taxon>Bacillati</taxon>
        <taxon>Bacillota</taxon>
        <taxon>Bacilli</taxon>
        <taxon>Bacillales</taxon>
        <taxon>Bacillaceae</taxon>
        <taxon>Aquibacillus</taxon>
    </lineage>
</organism>
<dbReference type="SUPFAM" id="SSF51735">
    <property type="entry name" value="NAD(P)-binding Rossmann-fold domains"/>
    <property type="match status" value="1"/>
</dbReference>
<evidence type="ECO:0000256" key="2">
    <source>
        <dbReference type="SAM" id="Phobius"/>
    </source>
</evidence>
<dbReference type="Gene3D" id="1.10.287.70">
    <property type="match status" value="1"/>
</dbReference>
<comment type="subcellular location">
    <subcellularLocation>
        <location evidence="1">Cell membrane</location>
        <topology evidence="1">Multi-pass membrane protein</topology>
    </subcellularLocation>
</comment>
<evidence type="ECO:0000313" key="5">
    <source>
        <dbReference type="Proteomes" id="UP001145069"/>
    </source>
</evidence>
<dbReference type="EMBL" id="JAMQKC010000001">
    <property type="protein sequence ID" value="MDC3415809.1"/>
    <property type="molecule type" value="Genomic_DNA"/>
</dbReference>
<keyword evidence="2" id="KW-0472">Membrane</keyword>
<dbReference type="InterPro" id="IPR036291">
    <property type="entry name" value="NAD(P)-bd_dom_sf"/>
</dbReference>
<feature type="transmembrane region" description="Helical" evidence="2">
    <location>
        <begin position="73"/>
        <end position="94"/>
    </location>
</feature>
<dbReference type="PANTHER" id="PTHR43833">
    <property type="entry name" value="POTASSIUM CHANNEL PROTEIN 2-RELATED-RELATED"/>
    <property type="match status" value="1"/>
</dbReference>
<dbReference type="GO" id="GO:0005886">
    <property type="term" value="C:plasma membrane"/>
    <property type="evidence" value="ECO:0007669"/>
    <property type="project" value="UniProtKB-SubCell"/>
</dbReference>